<dbReference type="SUPFAM" id="SSF56436">
    <property type="entry name" value="C-type lectin-like"/>
    <property type="match status" value="1"/>
</dbReference>
<keyword evidence="1" id="KW-0732">Signal</keyword>
<feature type="domain" description="C-type lectin" evidence="2">
    <location>
        <begin position="28"/>
        <end position="160"/>
    </location>
</feature>
<dbReference type="CDD" id="cd00037">
    <property type="entry name" value="CLECT"/>
    <property type="match status" value="1"/>
</dbReference>
<reference evidence="4" key="1">
    <citation type="submission" date="2025-08" db="UniProtKB">
        <authorList>
            <consortium name="RefSeq"/>
        </authorList>
    </citation>
    <scope>IDENTIFICATION</scope>
    <source>
        <strain evidence="4">11010-0011.00</strain>
        <tissue evidence="4">Whole body</tissue>
    </source>
</reference>
<organism evidence="3 4">
    <name type="scientific">Drosophila lebanonensis</name>
    <name type="common">Fruit fly</name>
    <name type="synonym">Scaptodrosophila lebanonensis</name>
    <dbReference type="NCBI Taxonomy" id="7225"/>
    <lineage>
        <taxon>Eukaryota</taxon>
        <taxon>Metazoa</taxon>
        <taxon>Ecdysozoa</taxon>
        <taxon>Arthropoda</taxon>
        <taxon>Hexapoda</taxon>
        <taxon>Insecta</taxon>
        <taxon>Pterygota</taxon>
        <taxon>Neoptera</taxon>
        <taxon>Endopterygota</taxon>
        <taxon>Diptera</taxon>
        <taxon>Brachycera</taxon>
        <taxon>Muscomorpha</taxon>
        <taxon>Ephydroidea</taxon>
        <taxon>Drosophilidae</taxon>
        <taxon>Scaptodrosophila</taxon>
    </lineage>
</organism>
<dbReference type="Gene3D" id="3.10.100.10">
    <property type="entry name" value="Mannose-Binding Protein A, subunit A"/>
    <property type="match status" value="1"/>
</dbReference>
<dbReference type="Proteomes" id="UP000504634">
    <property type="component" value="Unplaced"/>
</dbReference>
<gene>
    <name evidence="4" type="primary">LOC115624243</name>
</gene>
<evidence type="ECO:0000313" key="4">
    <source>
        <dbReference type="RefSeq" id="XP_030374722.1"/>
    </source>
</evidence>
<protein>
    <submittedName>
        <fullName evidence="4">C-type lectin 37Da-like</fullName>
    </submittedName>
</protein>
<dbReference type="InterPro" id="IPR016187">
    <property type="entry name" value="CTDL_fold"/>
</dbReference>
<dbReference type="RefSeq" id="XP_030374722.1">
    <property type="nucleotide sequence ID" value="XM_030518862.1"/>
</dbReference>
<dbReference type="GeneID" id="115624243"/>
<keyword evidence="3" id="KW-1185">Reference proteome</keyword>
<dbReference type="OrthoDB" id="7747825at2759"/>
<dbReference type="SMART" id="SM00034">
    <property type="entry name" value="CLECT"/>
    <property type="match status" value="1"/>
</dbReference>
<dbReference type="AlphaFoldDB" id="A0A6J2TI74"/>
<dbReference type="Pfam" id="PF00059">
    <property type="entry name" value="Lectin_C"/>
    <property type="match status" value="1"/>
</dbReference>
<dbReference type="InterPro" id="IPR050111">
    <property type="entry name" value="C-type_lectin/snaclec_domain"/>
</dbReference>
<proteinExistence type="predicted"/>
<sequence>MWTTFLLLCSLLFGYIRASECPPNFEEINSNCYWIRTDLRHEVNWYKADMMCREKRANLIYIESEEEFKIFSERFMAQNCTNTLPACRFWTGGNCFIRNRMFLWHANAKKLERSYFNKGEPNNIEKEEKCIDFRYDRQTNNSFGLADAPCLWTHGSFICKISVEKSTCFNRNA</sequence>
<dbReference type="InterPro" id="IPR016186">
    <property type="entry name" value="C-type_lectin-like/link_sf"/>
</dbReference>
<feature type="signal peptide" evidence="1">
    <location>
        <begin position="1"/>
        <end position="18"/>
    </location>
</feature>
<dbReference type="InterPro" id="IPR001304">
    <property type="entry name" value="C-type_lectin-like"/>
</dbReference>
<evidence type="ECO:0000313" key="3">
    <source>
        <dbReference type="Proteomes" id="UP000504634"/>
    </source>
</evidence>
<dbReference type="PANTHER" id="PTHR22803">
    <property type="entry name" value="MANNOSE, PHOSPHOLIPASE, LECTIN RECEPTOR RELATED"/>
    <property type="match status" value="1"/>
</dbReference>
<accession>A0A6J2TI74</accession>
<evidence type="ECO:0000259" key="2">
    <source>
        <dbReference type="PROSITE" id="PS50041"/>
    </source>
</evidence>
<dbReference type="PROSITE" id="PS50041">
    <property type="entry name" value="C_TYPE_LECTIN_2"/>
    <property type="match status" value="1"/>
</dbReference>
<evidence type="ECO:0000256" key="1">
    <source>
        <dbReference type="SAM" id="SignalP"/>
    </source>
</evidence>
<feature type="chain" id="PRO_5027000638" evidence="1">
    <location>
        <begin position="19"/>
        <end position="173"/>
    </location>
</feature>
<name>A0A6J2TI74_DROLE</name>